<dbReference type="AlphaFoldDB" id="T0ZW22"/>
<dbReference type="EMBL" id="AUZX01010221">
    <property type="protein sequence ID" value="EQD48748.1"/>
    <property type="molecule type" value="Genomic_DNA"/>
</dbReference>
<proteinExistence type="predicted"/>
<dbReference type="SUPFAM" id="SSF158436">
    <property type="entry name" value="Ta0600-like"/>
    <property type="match status" value="1"/>
</dbReference>
<dbReference type="InterPro" id="IPR023130">
    <property type="entry name" value="Ta0600-like_sf"/>
</dbReference>
<protein>
    <submittedName>
        <fullName evidence="1">Protein belonging to Uncharacterized protein family UPF0147</fullName>
    </submittedName>
</protein>
<name>T0ZW22_9ZZZZ</name>
<reference evidence="1" key="2">
    <citation type="journal article" date="2014" name="ISME J.">
        <title>Microbial stratification in low pH oxic and suboxic macroscopic growths along an acid mine drainage.</title>
        <authorList>
            <person name="Mendez-Garcia C."/>
            <person name="Mesa V."/>
            <person name="Sprenger R.R."/>
            <person name="Richter M."/>
            <person name="Diez M.S."/>
            <person name="Solano J."/>
            <person name="Bargiela R."/>
            <person name="Golyshina O.V."/>
            <person name="Manteca A."/>
            <person name="Ramos J.L."/>
            <person name="Gallego J.R."/>
            <person name="Llorente I."/>
            <person name="Martins Dos Santos V.A."/>
            <person name="Jensen O.N."/>
            <person name="Pelaez A.I."/>
            <person name="Sanchez J."/>
            <person name="Ferrer M."/>
        </authorList>
    </citation>
    <scope>NUCLEOTIDE SEQUENCE</scope>
</reference>
<organism evidence="1">
    <name type="scientific">mine drainage metagenome</name>
    <dbReference type="NCBI Taxonomy" id="410659"/>
    <lineage>
        <taxon>unclassified sequences</taxon>
        <taxon>metagenomes</taxon>
        <taxon>ecological metagenomes</taxon>
    </lineage>
</organism>
<reference evidence="1" key="1">
    <citation type="submission" date="2013-08" db="EMBL/GenBank/DDBJ databases">
        <authorList>
            <person name="Mendez C."/>
            <person name="Richter M."/>
            <person name="Ferrer M."/>
            <person name="Sanchez J."/>
        </authorList>
    </citation>
    <scope>NUCLEOTIDE SEQUENCE</scope>
</reference>
<accession>T0ZW22</accession>
<comment type="caution">
    <text evidence="1">The sequence shown here is derived from an EMBL/GenBank/DDBJ whole genome shotgun (WGS) entry which is preliminary data.</text>
</comment>
<evidence type="ECO:0000313" key="1">
    <source>
        <dbReference type="EMBL" id="EQD48748.1"/>
    </source>
</evidence>
<dbReference type="Gene3D" id="1.20.1440.50">
    <property type="entry name" value="Ta0600-like"/>
    <property type="match status" value="1"/>
</dbReference>
<dbReference type="InterPro" id="IPR005354">
    <property type="entry name" value="UPF0147"/>
</dbReference>
<gene>
    <name evidence="1" type="ORF">B1A_13930</name>
</gene>
<sequence>MGNNKEFDEMIAQIKQQIDSLLNDNSVPRNVKNSLGEAKAALEQESNPYSVRAGTATYKVDEISNDINLPPYARTVVWNILSMLEGIKE</sequence>
<dbReference type="Pfam" id="PF03685">
    <property type="entry name" value="UPF0147"/>
    <property type="match status" value="1"/>
</dbReference>